<dbReference type="GO" id="GO:0032259">
    <property type="term" value="P:methylation"/>
    <property type="evidence" value="ECO:0007669"/>
    <property type="project" value="UniProtKB-KW"/>
</dbReference>
<dbReference type="InterPro" id="IPR041698">
    <property type="entry name" value="Methyltransf_25"/>
</dbReference>
<sequence>MGVNVDPPVPSRTDEPSAGPAPLGEALFGTVADAYARYRPGVPDAAVRLLAATLHGVPAPVLLDLGTGTAQVPRALLPVVPRLAHVDLVDINQQMLAQAMTAIEPLIGTCTVSPYAGEAHTFVPEGPGRRPDLVTCCRAFHWMDRPAVLEMVDRVAAPHATVAVMGDGSLWTYDADWTVALRELIQTYLGPGRRAGARGTYTAPGRSYEDDLADSAFSDVREYRFPMTRAWTPESVVGYLRSTSFARPDLFGDRHQAFETEVRQLLGAYARGGTLREDAVFTILLARRPGAAS</sequence>
<evidence type="ECO:0000256" key="3">
    <source>
        <dbReference type="SAM" id="MobiDB-lite"/>
    </source>
</evidence>
<dbReference type="Proteomes" id="UP000621386">
    <property type="component" value="Unassembled WGS sequence"/>
</dbReference>
<reference evidence="5 6" key="1">
    <citation type="submission" date="2021-01" db="EMBL/GenBank/DDBJ databases">
        <title>WGS of actinomycetes isolated from Thailand.</title>
        <authorList>
            <person name="Thawai C."/>
        </authorList>
    </citation>
    <scope>NUCLEOTIDE SEQUENCE [LARGE SCALE GENOMIC DNA]</scope>
    <source>
        <strain evidence="5 6">CH5-8</strain>
    </source>
</reference>
<keyword evidence="6" id="KW-1185">Reference proteome</keyword>
<evidence type="ECO:0000313" key="5">
    <source>
        <dbReference type="EMBL" id="MBL1109895.1"/>
    </source>
</evidence>
<feature type="domain" description="Methyltransferase" evidence="4">
    <location>
        <begin position="63"/>
        <end position="157"/>
    </location>
</feature>
<dbReference type="CDD" id="cd02440">
    <property type="entry name" value="AdoMet_MTases"/>
    <property type="match status" value="1"/>
</dbReference>
<accession>A0ABS1PC04</accession>
<dbReference type="InterPro" id="IPR029063">
    <property type="entry name" value="SAM-dependent_MTases_sf"/>
</dbReference>
<protein>
    <submittedName>
        <fullName evidence="5">Class I SAM-dependent methyltransferase</fullName>
    </submittedName>
</protein>
<name>A0ABS1PC04_9ACTN</name>
<dbReference type="GO" id="GO:0008168">
    <property type="term" value="F:methyltransferase activity"/>
    <property type="evidence" value="ECO:0007669"/>
    <property type="project" value="UniProtKB-KW"/>
</dbReference>
<gene>
    <name evidence="5" type="ORF">JK361_35920</name>
</gene>
<organism evidence="5 6">
    <name type="scientific">Streptomyces musisoli</name>
    <dbReference type="NCBI Taxonomy" id="2802280"/>
    <lineage>
        <taxon>Bacteria</taxon>
        <taxon>Bacillati</taxon>
        <taxon>Actinomycetota</taxon>
        <taxon>Actinomycetes</taxon>
        <taxon>Kitasatosporales</taxon>
        <taxon>Streptomycetaceae</taxon>
        <taxon>Streptomyces</taxon>
    </lineage>
</organism>
<evidence type="ECO:0000256" key="2">
    <source>
        <dbReference type="ARBA" id="ARBA00022679"/>
    </source>
</evidence>
<dbReference type="PANTHER" id="PTHR44942:SF4">
    <property type="entry name" value="METHYLTRANSFERASE TYPE 11 DOMAIN-CONTAINING PROTEIN"/>
    <property type="match status" value="1"/>
</dbReference>
<evidence type="ECO:0000256" key="1">
    <source>
        <dbReference type="ARBA" id="ARBA00022603"/>
    </source>
</evidence>
<dbReference type="InterPro" id="IPR051052">
    <property type="entry name" value="Diverse_substrate_MTase"/>
</dbReference>
<dbReference type="PANTHER" id="PTHR44942">
    <property type="entry name" value="METHYLTRANSF_11 DOMAIN-CONTAINING PROTEIN"/>
    <property type="match status" value="1"/>
</dbReference>
<dbReference type="SUPFAM" id="SSF53335">
    <property type="entry name" value="S-adenosyl-L-methionine-dependent methyltransferases"/>
    <property type="match status" value="1"/>
</dbReference>
<evidence type="ECO:0000313" key="6">
    <source>
        <dbReference type="Proteomes" id="UP000621386"/>
    </source>
</evidence>
<keyword evidence="1 5" id="KW-0489">Methyltransferase</keyword>
<dbReference type="Gene3D" id="3.40.50.150">
    <property type="entry name" value="Vaccinia Virus protein VP39"/>
    <property type="match status" value="1"/>
</dbReference>
<keyword evidence="2" id="KW-0808">Transferase</keyword>
<comment type="caution">
    <text evidence="5">The sequence shown here is derived from an EMBL/GenBank/DDBJ whole genome shotgun (WGS) entry which is preliminary data.</text>
</comment>
<evidence type="ECO:0000259" key="4">
    <source>
        <dbReference type="Pfam" id="PF13649"/>
    </source>
</evidence>
<dbReference type="Pfam" id="PF13649">
    <property type="entry name" value="Methyltransf_25"/>
    <property type="match status" value="1"/>
</dbReference>
<dbReference type="EMBL" id="JAERRH010000025">
    <property type="protein sequence ID" value="MBL1109895.1"/>
    <property type="molecule type" value="Genomic_DNA"/>
</dbReference>
<proteinExistence type="predicted"/>
<feature type="region of interest" description="Disordered" evidence="3">
    <location>
        <begin position="1"/>
        <end position="22"/>
    </location>
</feature>